<dbReference type="AlphaFoldDB" id="A0A3M0L326"/>
<protein>
    <submittedName>
        <fullName evidence="2">Uncharacterized protein</fullName>
    </submittedName>
</protein>
<evidence type="ECO:0000313" key="2">
    <source>
        <dbReference type="EMBL" id="RMC13747.1"/>
    </source>
</evidence>
<evidence type="ECO:0000313" key="3">
    <source>
        <dbReference type="Proteomes" id="UP000269221"/>
    </source>
</evidence>
<sequence length="93" mass="10284">MGQPRMYSLGNEMLEGSIVERDLGVPVPGKLNMGQQCPGSQEGHSCPGGHQGQHGQPGKGEREELVKLLESIQRRAVKIMKGIEEKSYEERLR</sequence>
<reference evidence="2 3" key="1">
    <citation type="submission" date="2018-07" db="EMBL/GenBank/DDBJ databases">
        <title>A high quality draft genome assembly of the barn swallow (H. rustica rustica).</title>
        <authorList>
            <person name="Formenti G."/>
            <person name="Chiara M."/>
            <person name="Poveda L."/>
            <person name="Francoijs K.-J."/>
            <person name="Bonisoli-Alquati A."/>
            <person name="Canova L."/>
            <person name="Gianfranceschi L."/>
            <person name="Horner D.S."/>
            <person name="Saino N."/>
        </authorList>
    </citation>
    <scope>NUCLEOTIDE SEQUENCE [LARGE SCALE GENOMIC DNA]</scope>
    <source>
        <strain evidence="2">Chelidonia</strain>
        <tissue evidence="2">Blood</tissue>
    </source>
</reference>
<feature type="compositionally biased region" description="Gly residues" evidence="1">
    <location>
        <begin position="49"/>
        <end position="58"/>
    </location>
</feature>
<gene>
    <name evidence="2" type="ORF">DUI87_08829</name>
</gene>
<keyword evidence="3" id="KW-1185">Reference proteome</keyword>
<accession>A0A3M0L326</accession>
<evidence type="ECO:0000256" key="1">
    <source>
        <dbReference type="SAM" id="MobiDB-lite"/>
    </source>
</evidence>
<dbReference type="Proteomes" id="UP000269221">
    <property type="component" value="Unassembled WGS sequence"/>
</dbReference>
<feature type="region of interest" description="Disordered" evidence="1">
    <location>
        <begin position="27"/>
        <end position="62"/>
    </location>
</feature>
<comment type="caution">
    <text evidence="2">The sequence shown here is derived from an EMBL/GenBank/DDBJ whole genome shotgun (WGS) entry which is preliminary data.</text>
</comment>
<name>A0A3M0L326_HIRRU</name>
<organism evidence="2 3">
    <name type="scientific">Hirundo rustica rustica</name>
    <dbReference type="NCBI Taxonomy" id="333673"/>
    <lineage>
        <taxon>Eukaryota</taxon>
        <taxon>Metazoa</taxon>
        <taxon>Chordata</taxon>
        <taxon>Craniata</taxon>
        <taxon>Vertebrata</taxon>
        <taxon>Euteleostomi</taxon>
        <taxon>Archelosauria</taxon>
        <taxon>Archosauria</taxon>
        <taxon>Dinosauria</taxon>
        <taxon>Saurischia</taxon>
        <taxon>Theropoda</taxon>
        <taxon>Coelurosauria</taxon>
        <taxon>Aves</taxon>
        <taxon>Neognathae</taxon>
        <taxon>Neoaves</taxon>
        <taxon>Telluraves</taxon>
        <taxon>Australaves</taxon>
        <taxon>Passeriformes</taxon>
        <taxon>Sylvioidea</taxon>
        <taxon>Hirundinidae</taxon>
        <taxon>Hirundo</taxon>
    </lineage>
</organism>
<dbReference type="EMBL" id="QRBI01000105">
    <property type="protein sequence ID" value="RMC13747.1"/>
    <property type="molecule type" value="Genomic_DNA"/>
</dbReference>
<dbReference type="STRING" id="333673.A0A3M0L326"/>
<proteinExistence type="predicted"/>